<organism evidence="8 9">
    <name type="scientific">Dyadobacter psychrophilus</name>
    <dbReference type="NCBI Taxonomy" id="651661"/>
    <lineage>
        <taxon>Bacteria</taxon>
        <taxon>Pseudomonadati</taxon>
        <taxon>Bacteroidota</taxon>
        <taxon>Cytophagia</taxon>
        <taxon>Cytophagales</taxon>
        <taxon>Spirosomataceae</taxon>
        <taxon>Dyadobacter</taxon>
    </lineage>
</organism>
<dbReference type="SUPFAM" id="SSF46626">
    <property type="entry name" value="Cytochrome c"/>
    <property type="match status" value="1"/>
</dbReference>
<feature type="domain" description="Cytochrome c" evidence="7">
    <location>
        <begin position="485"/>
        <end position="573"/>
    </location>
</feature>
<proteinExistence type="predicted"/>
<dbReference type="InterPro" id="IPR054539">
    <property type="entry name" value="Beta-prop_PDH"/>
</dbReference>
<evidence type="ECO:0000256" key="3">
    <source>
        <dbReference type="ARBA" id="ARBA00023004"/>
    </source>
</evidence>
<evidence type="ECO:0000313" key="9">
    <source>
        <dbReference type="Proteomes" id="UP000190897"/>
    </source>
</evidence>
<protein>
    <submittedName>
        <fullName evidence="8">Glucose/sorbosone dehydrogenases</fullName>
    </submittedName>
</protein>
<dbReference type="InterPro" id="IPR011041">
    <property type="entry name" value="Quinoprot_gluc/sorb_DH_b-prop"/>
</dbReference>
<dbReference type="Proteomes" id="UP000190897">
    <property type="component" value="Unassembled WGS sequence"/>
</dbReference>
<dbReference type="Gene3D" id="2.120.10.30">
    <property type="entry name" value="TolB, C-terminal domain"/>
    <property type="match status" value="1"/>
</dbReference>
<dbReference type="STRING" id="651661.SAMN05660293_05694"/>
<sequence length="592" mass="64981">MTLTTLTSQFTLVIFIELNRHIKQYLSKTQMTKTYTYGSLILLLISILTLTSLTFWNNQDDQPNAGLTTPQGFKAVKLVEGLGKVRHLIVTPKGNIYARLAKPVNGQGTLLLEENNGKAIVKSGFGNYGGTGVQLYKGYLYVSSNSEIFRYKVDANQQVINPDAPETIVTGLVDKGTHETKSIMMDNAGNMYIPIGCPSNSCQIEDRKKGSLGQPGCPLLETSGGVWQFKPDKLNQTYADGIRYATGLRNVVAVDWNKQTKQLYVMQHGRDQLNNLFPNLYDSKDNAELPAECMYALKKGDNAGWPFIYYDPAQQKKILAPEYGGDGKKEGNPEYIDPVAAYPAHMAPNDILFYTGHQFPERYKNGAFIAFHGSWNRGPEPQAGYFVVFQPFKNGKPFGKWEVFADGFSGSQEKTASGRADHRPCGLAQSADGSLYVSDDSKGAIYKITYSKEAESKPITSASTASTKTTESEKSAREIPAAMRESYTAGKAVYNQNCVVCHQADGGGVQNLNAPLTKTDYVLGSKSRLINIILSGMKGIDINGEKYSNVMPSHSFLSDKQIADVLTYVRNSFDNNASAVSTSEVTAVRKGK</sequence>
<dbReference type="Gene3D" id="1.10.760.10">
    <property type="entry name" value="Cytochrome c-like domain"/>
    <property type="match status" value="1"/>
</dbReference>
<reference evidence="9" key="1">
    <citation type="submission" date="2017-02" db="EMBL/GenBank/DDBJ databases">
        <authorList>
            <person name="Varghese N."/>
            <person name="Submissions S."/>
        </authorList>
    </citation>
    <scope>NUCLEOTIDE SEQUENCE [LARGE SCALE GENOMIC DNA]</scope>
    <source>
        <strain evidence="9">DSM 22270</strain>
    </source>
</reference>
<dbReference type="GO" id="GO:0009055">
    <property type="term" value="F:electron transfer activity"/>
    <property type="evidence" value="ECO:0007669"/>
    <property type="project" value="InterPro"/>
</dbReference>
<dbReference type="InterPro" id="IPR011042">
    <property type="entry name" value="6-blade_b-propeller_TolB-like"/>
</dbReference>
<feature type="region of interest" description="Disordered" evidence="5">
    <location>
        <begin position="458"/>
        <end position="478"/>
    </location>
</feature>
<dbReference type="PANTHER" id="PTHR19328">
    <property type="entry name" value="HEDGEHOG-INTERACTING PROTEIN"/>
    <property type="match status" value="1"/>
</dbReference>
<dbReference type="AlphaFoldDB" id="A0A1T5HIY9"/>
<keyword evidence="9" id="KW-1185">Reference proteome</keyword>
<gene>
    <name evidence="8" type="ORF">SAMN05660293_05694</name>
</gene>
<evidence type="ECO:0000256" key="1">
    <source>
        <dbReference type="ARBA" id="ARBA00022617"/>
    </source>
</evidence>
<dbReference type="InterPro" id="IPR036909">
    <property type="entry name" value="Cyt_c-like_dom_sf"/>
</dbReference>
<keyword evidence="6" id="KW-0812">Transmembrane</keyword>
<dbReference type="SUPFAM" id="SSF50952">
    <property type="entry name" value="Soluble quinoprotein glucose dehydrogenase"/>
    <property type="match status" value="1"/>
</dbReference>
<dbReference type="PROSITE" id="PS51007">
    <property type="entry name" value="CYTC"/>
    <property type="match status" value="1"/>
</dbReference>
<dbReference type="InterPro" id="IPR009056">
    <property type="entry name" value="Cyt_c-like_dom"/>
</dbReference>
<dbReference type="GO" id="GO:0046872">
    <property type="term" value="F:metal ion binding"/>
    <property type="evidence" value="ECO:0007669"/>
    <property type="project" value="UniProtKB-KW"/>
</dbReference>
<dbReference type="Pfam" id="PF00034">
    <property type="entry name" value="Cytochrom_C"/>
    <property type="match status" value="1"/>
</dbReference>
<keyword evidence="1 4" id="KW-0349">Heme</keyword>
<keyword evidence="2 4" id="KW-0479">Metal-binding</keyword>
<dbReference type="PANTHER" id="PTHR19328:SF53">
    <property type="entry name" value="MEMBRANE PROTEIN"/>
    <property type="match status" value="1"/>
</dbReference>
<evidence type="ECO:0000256" key="6">
    <source>
        <dbReference type="SAM" id="Phobius"/>
    </source>
</evidence>
<evidence type="ECO:0000259" key="7">
    <source>
        <dbReference type="PROSITE" id="PS51007"/>
    </source>
</evidence>
<name>A0A1T5HIY9_9BACT</name>
<keyword evidence="6" id="KW-0472">Membrane</keyword>
<keyword evidence="3 4" id="KW-0408">Iron</keyword>
<keyword evidence="6" id="KW-1133">Transmembrane helix</keyword>
<feature type="compositionally biased region" description="Low complexity" evidence="5">
    <location>
        <begin position="460"/>
        <end position="469"/>
    </location>
</feature>
<feature type="transmembrane region" description="Helical" evidence="6">
    <location>
        <begin position="34"/>
        <end position="56"/>
    </location>
</feature>
<dbReference type="Pfam" id="PF22807">
    <property type="entry name" value="TrAA12"/>
    <property type="match status" value="2"/>
</dbReference>
<dbReference type="GO" id="GO:0020037">
    <property type="term" value="F:heme binding"/>
    <property type="evidence" value="ECO:0007669"/>
    <property type="project" value="InterPro"/>
</dbReference>
<evidence type="ECO:0000256" key="5">
    <source>
        <dbReference type="SAM" id="MobiDB-lite"/>
    </source>
</evidence>
<dbReference type="EMBL" id="FUZA01000019">
    <property type="protein sequence ID" value="SKC20655.1"/>
    <property type="molecule type" value="Genomic_DNA"/>
</dbReference>
<evidence type="ECO:0000313" key="8">
    <source>
        <dbReference type="EMBL" id="SKC20655.1"/>
    </source>
</evidence>
<evidence type="ECO:0000256" key="2">
    <source>
        <dbReference type="ARBA" id="ARBA00022723"/>
    </source>
</evidence>
<evidence type="ECO:0000256" key="4">
    <source>
        <dbReference type="PROSITE-ProRule" id="PRU00433"/>
    </source>
</evidence>
<accession>A0A1T5HIY9</accession>